<sequence>MVVASKISTTYFTLCNKNSSGAATIYSRKYLTNENILFQDKRIRKMFKMSFSFVRRTLTTKPHSNFTMSRRWFLGCQQENKS</sequence>
<proteinExistence type="predicted"/>
<protein>
    <submittedName>
        <fullName evidence="1">CLUMA_CG011399, isoform A</fullName>
    </submittedName>
</protein>
<evidence type="ECO:0000313" key="2">
    <source>
        <dbReference type="Proteomes" id="UP000183832"/>
    </source>
</evidence>
<accession>A0A1J1IG62</accession>
<name>A0A1J1IG62_9DIPT</name>
<keyword evidence="2" id="KW-1185">Reference proteome</keyword>
<dbReference type="AlphaFoldDB" id="A0A1J1IG62"/>
<gene>
    <name evidence="1" type="ORF">CLUMA_CG011399</name>
</gene>
<organism evidence="1 2">
    <name type="scientific">Clunio marinus</name>
    <dbReference type="NCBI Taxonomy" id="568069"/>
    <lineage>
        <taxon>Eukaryota</taxon>
        <taxon>Metazoa</taxon>
        <taxon>Ecdysozoa</taxon>
        <taxon>Arthropoda</taxon>
        <taxon>Hexapoda</taxon>
        <taxon>Insecta</taxon>
        <taxon>Pterygota</taxon>
        <taxon>Neoptera</taxon>
        <taxon>Endopterygota</taxon>
        <taxon>Diptera</taxon>
        <taxon>Nematocera</taxon>
        <taxon>Chironomoidea</taxon>
        <taxon>Chironomidae</taxon>
        <taxon>Clunio</taxon>
    </lineage>
</organism>
<dbReference type="Proteomes" id="UP000183832">
    <property type="component" value="Unassembled WGS sequence"/>
</dbReference>
<reference evidence="1 2" key="1">
    <citation type="submission" date="2015-04" db="EMBL/GenBank/DDBJ databases">
        <authorList>
            <person name="Syromyatnikov M.Y."/>
            <person name="Popov V.N."/>
        </authorList>
    </citation>
    <scope>NUCLEOTIDE SEQUENCE [LARGE SCALE GENOMIC DNA]</scope>
</reference>
<dbReference type="EMBL" id="CVRI01000047">
    <property type="protein sequence ID" value="CRK98030.1"/>
    <property type="molecule type" value="Genomic_DNA"/>
</dbReference>
<evidence type="ECO:0000313" key="1">
    <source>
        <dbReference type="EMBL" id="CRK98030.1"/>
    </source>
</evidence>